<accession>A0A7U4E5Q1</accession>
<dbReference type="KEGG" id="rsi:Runsl_2151"/>
<dbReference type="AlphaFoldDB" id="A0A7U4E5Q1"/>
<name>A0A7U4E5Q1_RUNSL</name>
<dbReference type="Proteomes" id="UP000000493">
    <property type="component" value="Chromosome"/>
</dbReference>
<evidence type="ECO:0000313" key="1">
    <source>
        <dbReference type="EMBL" id="AEI48564.1"/>
    </source>
</evidence>
<gene>
    <name evidence="1" type="ordered locus">Runsl_2151</name>
</gene>
<protein>
    <submittedName>
        <fullName evidence="1">Uncharacterized protein</fullName>
    </submittedName>
</protein>
<reference evidence="1 2" key="2">
    <citation type="journal article" date="2012" name="Stand. Genomic Sci.">
        <title>Complete genome sequence of the aquatic bacterium Runella slithyformis type strain (LSU 4(T)).</title>
        <authorList>
            <person name="Copeland A."/>
            <person name="Zhang X."/>
            <person name="Misra M."/>
            <person name="Lapidus A."/>
            <person name="Nolan M."/>
            <person name="Lucas S."/>
            <person name="Deshpande S."/>
            <person name="Cheng J.F."/>
            <person name="Tapia R."/>
            <person name="Goodwin L.A."/>
            <person name="Pitluck S."/>
            <person name="Liolios K."/>
            <person name="Pagani I."/>
            <person name="Ivanova N."/>
            <person name="Mikhailova N."/>
            <person name="Pati A."/>
            <person name="Chen A."/>
            <person name="Palaniappan K."/>
            <person name="Land M."/>
            <person name="Hauser L."/>
            <person name="Pan C."/>
            <person name="Jeffries C.D."/>
            <person name="Detter J.C."/>
            <person name="Brambilla E.M."/>
            <person name="Rohde M."/>
            <person name="Djao O.D."/>
            <person name="Goker M."/>
            <person name="Sikorski J."/>
            <person name="Tindall B.J."/>
            <person name="Woyke T."/>
            <person name="Bristow J."/>
            <person name="Eisen J.A."/>
            <person name="Markowitz V."/>
            <person name="Hugenholtz P."/>
            <person name="Kyrpides N.C."/>
            <person name="Klenk H.P."/>
            <person name="Mavromatis K."/>
        </authorList>
    </citation>
    <scope>NUCLEOTIDE SEQUENCE [LARGE SCALE GENOMIC DNA]</scope>
    <source>
        <strain evidence="2">ATCC 29530 / DSM 19594 / LMG 11500 / NCIMB 11436 / LSU 4</strain>
    </source>
</reference>
<reference evidence="2" key="1">
    <citation type="submission" date="2011-06" db="EMBL/GenBank/DDBJ databases">
        <title>The complete genome of chromosome of Runella slithyformis DSM 19594.</title>
        <authorList>
            <consortium name="US DOE Joint Genome Institute (JGI-PGF)"/>
            <person name="Lucas S."/>
            <person name="Han J."/>
            <person name="Lapidus A."/>
            <person name="Bruce D."/>
            <person name="Goodwin L."/>
            <person name="Pitluck S."/>
            <person name="Peters L."/>
            <person name="Kyrpides N."/>
            <person name="Mavromatis K."/>
            <person name="Ivanova N."/>
            <person name="Ovchinnikova G."/>
            <person name="Zhang X."/>
            <person name="Misra M."/>
            <person name="Detter J.C."/>
            <person name="Tapia R."/>
            <person name="Han C."/>
            <person name="Land M."/>
            <person name="Hauser L."/>
            <person name="Markowitz V."/>
            <person name="Cheng J.-F."/>
            <person name="Hugenholtz P."/>
            <person name="Woyke T."/>
            <person name="Wu D."/>
            <person name="Tindall B."/>
            <person name="Faehrich R."/>
            <person name="Brambilla E."/>
            <person name="Klenk H.-P."/>
            <person name="Eisen J.A."/>
        </authorList>
    </citation>
    <scope>NUCLEOTIDE SEQUENCE [LARGE SCALE GENOMIC DNA]</scope>
    <source>
        <strain evidence="2">ATCC 29530 / DSM 19594 / LMG 11500 / NCIMB 11436 / LSU 4</strain>
    </source>
</reference>
<dbReference type="EMBL" id="CP002859">
    <property type="protein sequence ID" value="AEI48564.1"/>
    <property type="molecule type" value="Genomic_DNA"/>
</dbReference>
<sequence>MKNPSKKMAHCKPFAVATPNIVMLINDGHRPNARKQVGTTPKLKDIFLKTTTRLLFILILGFGSELKAQESVDKEVKPHDWEIGLDIRPFFDTPINVGIMVKRSLKDKTKAIRFRTAPKFYNTNNKTYPGIGGTNFLNGLI</sequence>
<organism evidence="1 2">
    <name type="scientific">Runella slithyformis (strain ATCC 29530 / DSM 19594 / LMG 11500 / NCIMB 11436 / LSU 4)</name>
    <dbReference type="NCBI Taxonomy" id="761193"/>
    <lineage>
        <taxon>Bacteria</taxon>
        <taxon>Pseudomonadati</taxon>
        <taxon>Bacteroidota</taxon>
        <taxon>Cytophagia</taxon>
        <taxon>Cytophagales</taxon>
        <taxon>Spirosomataceae</taxon>
        <taxon>Runella</taxon>
    </lineage>
</organism>
<evidence type="ECO:0000313" key="2">
    <source>
        <dbReference type="Proteomes" id="UP000000493"/>
    </source>
</evidence>
<keyword evidence="2" id="KW-1185">Reference proteome</keyword>
<proteinExistence type="predicted"/>